<keyword evidence="2" id="KW-1185">Reference proteome</keyword>
<comment type="caution">
    <text evidence="1">The sequence shown here is derived from an EMBL/GenBank/DDBJ whole genome shotgun (WGS) entry which is preliminary data.</text>
</comment>
<dbReference type="RefSeq" id="WP_214432834.1">
    <property type="nucleotide sequence ID" value="NZ_CAWPUQ010000287.1"/>
</dbReference>
<dbReference type="EMBL" id="JAECZA010000052">
    <property type="protein sequence ID" value="MBH8574015.1"/>
    <property type="molecule type" value="Genomic_DNA"/>
</dbReference>
<reference evidence="1 2" key="1">
    <citation type="journal article" date="2021" name="Int. J. Syst. Evol. Microbiol.">
        <title>Amazonocrinis nigriterrae gen. nov., sp. nov., Atlanticothrix silvestris gen. nov., sp. nov. and Dendronalium phyllosphericum gen. nov., sp. nov., nostocacean cyanobacteria from Brazilian environments.</title>
        <authorList>
            <person name="Alvarenga D.O."/>
            <person name="Andreote A.P.D."/>
            <person name="Branco L.H.Z."/>
            <person name="Delbaje E."/>
            <person name="Cruz R.B."/>
            <person name="Varani A.M."/>
            <person name="Fiore M.F."/>
        </authorList>
    </citation>
    <scope>NUCLEOTIDE SEQUENCE [LARGE SCALE GENOMIC DNA]</scope>
    <source>
        <strain evidence="1 2">CENA369</strain>
    </source>
</reference>
<organism evidence="1 2">
    <name type="scientific">Dendronalium phyllosphericum CENA369</name>
    <dbReference type="NCBI Taxonomy" id="1725256"/>
    <lineage>
        <taxon>Bacteria</taxon>
        <taxon>Bacillati</taxon>
        <taxon>Cyanobacteriota</taxon>
        <taxon>Cyanophyceae</taxon>
        <taxon>Nostocales</taxon>
        <taxon>Nostocaceae</taxon>
        <taxon>Dendronalium</taxon>
        <taxon>Dendronalium phyllosphericum</taxon>
    </lineage>
</organism>
<dbReference type="Proteomes" id="UP000662314">
    <property type="component" value="Unassembled WGS sequence"/>
</dbReference>
<proteinExistence type="predicted"/>
<sequence>MAKIIISDLHSANSESYLTAINDIDSMFVYGGDDALSEIINFADKFLDFALAAFAIYNISLLAKSFNSSESNFSSSYIPL</sequence>
<gene>
    <name evidence="1" type="ORF">I8752_13475</name>
</gene>
<protein>
    <submittedName>
        <fullName evidence="1">Uncharacterized protein</fullName>
    </submittedName>
</protein>
<evidence type="ECO:0000313" key="2">
    <source>
        <dbReference type="Proteomes" id="UP000662314"/>
    </source>
</evidence>
<dbReference type="AlphaFoldDB" id="A0A8J7I3K7"/>
<accession>A0A8J7I3K7</accession>
<evidence type="ECO:0000313" key="1">
    <source>
        <dbReference type="EMBL" id="MBH8574015.1"/>
    </source>
</evidence>
<name>A0A8J7I3K7_9NOST</name>